<keyword evidence="19" id="KW-1185">Reference proteome</keyword>
<feature type="compositionally biased region" description="Basic and acidic residues" evidence="16">
    <location>
        <begin position="1"/>
        <end position="15"/>
    </location>
</feature>
<evidence type="ECO:0000256" key="11">
    <source>
        <dbReference type="ARBA" id="ARBA00023054"/>
    </source>
</evidence>
<comment type="subcellular location">
    <subcellularLocation>
        <location evidence="2 14">Nucleus</location>
    </subcellularLocation>
</comment>
<feature type="coiled-coil region" evidence="15">
    <location>
        <begin position="345"/>
        <end position="372"/>
    </location>
</feature>
<sequence>MMTERKRGFEEETKDQQNILAPKKKKALDSSQSMNSEIVKNDSMDLLFNVEEIRNFQKEAIWRQMMEYKRESLKDKELVKQLEARQLEWTKRISHLCLIWDKSSEDLKQSMSPNFSDDMSDSWLQLIVGAPQSGKPTDDISSSDSYSSENLEEKTKELCTIMRKISSQNLDRGSDKSSSIPEHHFLNFSDNEKKFFNMKSQIDILNLQIQDYKVKLADSQQELRRALKKSDRALCPISSALDSGKSLSDANSNTDKPKIEDSTTDSHPHTTSLELDAVLRISDGRLNEIKKLTEECSQLRAKIDQLTIDANSYSSEAISNHPAYLTISSQVEYFQADSVLQRSEKDKIFQELQELKASRRAYQAQLQAEEISQRQVLEQSLQKIQQDLVRVRSHRDQIQGELEERKMRDSVEESSLTELKILFDSLQERMRALVLENRRLRAHISALSGDPDGVEFYSSQPKFQDVTVTEELRILLREAEEKNRKSQINPNNIEHENTEFSDLGSTNGITNGELKKESTYENKAPLIKQEDSIESIKEKLRVSIIQKEELEKTSLLMEKEMQTIISAFSKLEEQTSHKVLGLVSKEQMIRKLIAEKAKYEEKFLALNKDREAQKAAISSLRFQNTKQLDHIKSVDEREQNLQLQLVTLEQHLLSLRSSQAQCQTALQESDNNLQMLQKKLTAAERKISVSNALIQSKEAAFEKANYELSREIEVHTETKRKLVDLESAKRGAVVSNSKDDLTELVEEYKSLLKCPSCHRNFKSHVLTRCMHVFCKSCIDSRIETRQRKCPSCGEAFGVNDVRQIYL</sequence>
<name>A0A1R0H5I5_9FUNG</name>
<evidence type="ECO:0000256" key="4">
    <source>
        <dbReference type="ARBA" id="ARBA00005555"/>
    </source>
</evidence>
<feature type="coiled-coil region" evidence="15">
    <location>
        <begin position="582"/>
        <end position="686"/>
    </location>
</feature>
<keyword evidence="11 14" id="KW-0175">Coiled coil</keyword>
<dbReference type="PROSITE" id="PS00518">
    <property type="entry name" value="ZF_RING_1"/>
    <property type="match status" value="1"/>
</dbReference>
<comment type="catalytic activity">
    <reaction evidence="1 14">
        <text>S-ubiquitinyl-[E2 ubiquitin-conjugating enzyme]-L-cysteine + [acceptor protein]-L-lysine = [E2 ubiquitin-conjugating enzyme]-L-cysteine + N(6)-ubiquitinyl-[acceptor protein]-L-lysine.</text>
        <dbReference type="EC" id="2.3.2.27"/>
    </reaction>
</comment>
<dbReference type="OrthoDB" id="10266039at2759"/>
<feature type="domain" description="RING-type" evidence="17">
    <location>
        <begin position="754"/>
        <end position="792"/>
    </location>
</feature>
<dbReference type="PANTHER" id="PTHR23163:SF0">
    <property type="entry name" value="E3 UBIQUITIN-PROTEIN LIGASE BRE1"/>
    <property type="match status" value="1"/>
</dbReference>
<evidence type="ECO:0000259" key="17">
    <source>
        <dbReference type="PROSITE" id="PS50089"/>
    </source>
</evidence>
<gene>
    <name evidence="18" type="ORF">AYI68_g1455</name>
</gene>
<feature type="coiled-coil region" evidence="15">
    <location>
        <begin position="416"/>
        <end position="443"/>
    </location>
</feature>
<evidence type="ECO:0000256" key="9">
    <source>
        <dbReference type="ARBA" id="ARBA00022833"/>
    </source>
</evidence>
<dbReference type="GO" id="GO:0006325">
    <property type="term" value="P:chromatin organization"/>
    <property type="evidence" value="ECO:0007669"/>
    <property type="project" value="UniProtKB-KW"/>
</dbReference>
<dbReference type="GO" id="GO:0008270">
    <property type="term" value="F:zinc ion binding"/>
    <property type="evidence" value="ECO:0007669"/>
    <property type="project" value="UniProtKB-KW"/>
</dbReference>
<dbReference type="InterPro" id="IPR013083">
    <property type="entry name" value="Znf_RING/FYVE/PHD"/>
</dbReference>
<dbReference type="STRING" id="133383.A0A1R0H5I5"/>
<feature type="compositionally biased region" description="Basic and acidic residues" evidence="16">
    <location>
        <begin position="255"/>
        <end position="268"/>
    </location>
</feature>
<dbReference type="EMBL" id="LSSL01000518">
    <property type="protein sequence ID" value="OLY84383.1"/>
    <property type="molecule type" value="Genomic_DNA"/>
</dbReference>
<evidence type="ECO:0000256" key="13">
    <source>
        <dbReference type="PROSITE-ProRule" id="PRU00175"/>
    </source>
</evidence>
<evidence type="ECO:0000256" key="16">
    <source>
        <dbReference type="SAM" id="MobiDB-lite"/>
    </source>
</evidence>
<keyword evidence="10 14" id="KW-0156">Chromatin regulator</keyword>
<dbReference type="AlphaFoldDB" id="A0A1R0H5I5"/>
<evidence type="ECO:0000256" key="3">
    <source>
        <dbReference type="ARBA" id="ARBA00004906"/>
    </source>
</evidence>
<dbReference type="SMART" id="SM00184">
    <property type="entry name" value="RING"/>
    <property type="match status" value="1"/>
</dbReference>
<feature type="coiled-coil region" evidence="15">
    <location>
        <begin position="202"/>
        <end position="229"/>
    </location>
</feature>
<keyword evidence="5 14" id="KW-0808">Transferase</keyword>
<comment type="similarity">
    <text evidence="4 14">Belongs to the BRE1 family.</text>
</comment>
<accession>A0A1R0H5I5</accession>
<keyword evidence="9 14" id="KW-0862">Zinc</keyword>
<evidence type="ECO:0000256" key="5">
    <source>
        <dbReference type="ARBA" id="ARBA00022679"/>
    </source>
</evidence>
<dbReference type="GO" id="GO:0061630">
    <property type="term" value="F:ubiquitin protein ligase activity"/>
    <property type="evidence" value="ECO:0007669"/>
    <property type="project" value="UniProtKB-EC"/>
</dbReference>
<dbReference type="GO" id="GO:0016567">
    <property type="term" value="P:protein ubiquitination"/>
    <property type="evidence" value="ECO:0007669"/>
    <property type="project" value="UniProtKB-UniRule"/>
</dbReference>
<evidence type="ECO:0000313" key="18">
    <source>
        <dbReference type="EMBL" id="OLY84383.1"/>
    </source>
</evidence>
<evidence type="ECO:0000256" key="12">
    <source>
        <dbReference type="ARBA" id="ARBA00023242"/>
    </source>
</evidence>
<keyword evidence="12 14" id="KW-0539">Nucleus</keyword>
<evidence type="ECO:0000256" key="6">
    <source>
        <dbReference type="ARBA" id="ARBA00022723"/>
    </source>
</evidence>
<evidence type="ECO:0000313" key="19">
    <source>
        <dbReference type="Proteomes" id="UP000187455"/>
    </source>
</evidence>
<dbReference type="Pfam" id="PF00097">
    <property type="entry name" value="zf-C3HC4"/>
    <property type="match status" value="1"/>
</dbReference>
<evidence type="ECO:0000256" key="7">
    <source>
        <dbReference type="ARBA" id="ARBA00022771"/>
    </source>
</evidence>
<dbReference type="CDD" id="cd16499">
    <property type="entry name" value="RING-HC_Bre1-like"/>
    <property type="match status" value="1"/>
</dbReference>
<evidence type="ECO:0000256" key="10">
    <source>
        <dbReference type="ARBA" id="ARBA00022853"/>
    </source>
</evidence>
<dbReference type="Pfam" id="PF08647">
    <property type="entry name" value="BRE1"/>
    <property type="match status" value="1"/>
</dbReference>
<protein>
    <recommendedName>
        <fullName evidence="14">E3 ubiquitin protein ligase</fullName>
        <ecNumber evidence="14">2.3.2.27</ecNumber>
    </recommendedName>
</protein>
<evidence type="ECO:0000256" key="14">
    <source>
        <dbReference type="RuleBase" id="RU365038"/>
    </source>
</evidence>
<feature type="compositionally biased region" description="Polar residues" evidence="16">
    <location>
        <begin position="245"/>
        <end position="254"/>
    </location>
</feature>
<comment type="pathway">
    <text evidence="3 14">Protein modification; protein ubiquitination.</text>
</comment>
<reference evidence="18 19" key="1">
    <citation type="journal article" date="2016" name="Mol. Biol. Evol.">
        <title>Genome-Wide Survey of Gut Fungi (Harpellales) Reveals the First Horizontally Transferred Ubiquitin Gene from a Mosquito Host.</title>
        <authorList>
            <person name="Wang Y."/>
            <person name="White M.M."/>
            <person name="Kvist S."/>
            <person name="Moncalvo J.M."/>
        </authorList>
    </citation>
    <scope>NUCLEOTIDE SEQUENCE [LARGE SCALE GENOMIC DNA]</scope>
    <source>
        <strain evidence="18 19">ALG-7-W6</strain>
    </source>
</reference>
<feature type="region of interest" description="Disordered" evidence="16">
    <location>
        <begin position="1"/>
        <end position="32"/>
    </location>
</feature>
<feature type="coiled-coil region" evidence="15">
    <location>
        <begin position="289"/>
        <end position="316"/>
    </location>
</feature>
<keyword evidence="7 13" id="KW-0863">Zinc-finger</keyword>
<dbReference type="GO" id="GO:0005634">
    <property type="term" value="C:nucleus"/>
    <property type="evidence" value="ECO:0007669"/>
    <property type="project" value="UniProtKB-SubCell"/>
</dbReference>
<dbReference type="PANTHER" id="PTHR23163">
    <property type="entry name" value="RING FINGER PROTEIN-RELATED"/>
    <property type="match status" value="1"/>
</dbReference>
<dbReference type="Gene3D" id="3.30.40.10">
    <property type="entry name" value="Zinc/RING finger domain, C3HC4 (zinc finger)"/>
    <property type="match status" value="1"/>
</dbReference>
<proteinExistence type="inferred from homology"/>
<evidence type="ECO:0000256" key="2">
    <source>
        <dbReference type="ARBA" id="ARBA00004123"/>
    </source>
</evidence>
<evidence type="ECO:0000256" key="8">
    <source>
        <dbReference type="ARBA" id="ARBA00022786"/>
    </source>
</evidence>
<dbReference type="InterPro" id="IPR018957">
    <property type="entry name" value="Znf_C3HC4_RING-type"/>
</dbReference>
<dbReference type="InterPro" id="IPR013956">
    <property type="entry name" value="E3_ubiquit_lig_Bre1"/>
</dbReference>
<evidence type="ECO:0000256" key="1">
    <source>
        <dbReference type="ARBA" id="ARBA00000900"/>
    </source>
</evidence>
<dbReference type="PROSITE" id="PS50089">
    <property type="entry name" value="ZF_RING_2"/>
    <property type="match status" value="1"/>
</dbReference>
<organism evidence="18 19">
    <name type="scientific">Smittium mucronatum</name>
    <dbReference type="NCBI Taxonomy" id="133383"/>
    <lineage>
        <taxon>Eukaryota</taxon>
        <taxon>Fungi</taxon>
        <taxon>Fungi incertae sedis</taxon>
        <taxon>Zoopagomycota</taxon>
        <taxon>Kickxellomycotina</taxon>
        <taxon>Harpellomycetes</taxon>
        <taxon>Harpellales</taxon>
        <taxon>Legeriomycetaceae</taxon>
        <taxon>Smittium</taxon>
    </lineage>
</organism>
<feature type="region of interest" description="Disordered" evidence="16">
    <location>
        <begin position="244"/>
        <end position="271"/>
    </location>
</feature>
<dbReference type="InterPro" id="IPR017907">
    <property type="entry name" value="Znf_RING_CS"/>
</dbReference>
<evidence type="ECO:0000256" key="15">
    <source>
        <dbReference type="SAM" id="Coils"/>
    </source>
</evidence>
<dbReference type="GO" id="GO:0033503">
    <property type="term" value="C:HULC complex"/>
    <property type="evidence" value="ECO:0007669"/>
    <property type="project" value="TreeGrafter"/>
</dbReference>
<keyword evidence="8 14" id="KW-0833">Ubl conjugation pathway</keyword>
<keyword evidence="6 14" id="KW-0479">Metal-binding</keyword>
<dbReference type="InterPro" id="IPR001841">
    <property type="entry name" value="Znf_RING"/>
</dbReference>
<dbReference type="UniPathway" id="UPA00143"/>
<dbReference type="Proteomes" id="UP000187455">
    <property type="component" value="Unassembled WGS sequence"/>
</dbReference>
<dbReference type="EC" id="2.3.2.27" evidence="14"/>
<comment type="caution">
    <text evidence="18">The sequence shown here is derived from an EMBL/GenBank/DDBJ whole genome shotgun (WGS) entry which is preliminary data.</text>
</comment>
<dbReference type="SUPFAM" id="SSF57850">
    <property type="entry name" value="RING/U-box"/>
    <property type="match status" value="1"/>
</dbReference>